<sequence length="586" mass="62443">MSAPKSSLSRRAALTALAGAAAGSALPLAAAPTANAAAPAALPTVAASSAEPVAQAPGFRVPVLIDPTDPWHYAPHPAGALTTRAIAGGLEVSDGTGVIATLTTGARTVTLRGARRWFTEQKKAVRDAFDRTPPTGGWGTSPGGGTWSHHNGVDADYFVESGRAAITLAAGKSRYSLLPDHGIGDVYAAARFSFDKLPVGAPVSLGLVFAAQNVNNHYRARLIVTPAGDVQLVLEKELADAPTTLSAAVTVGTGFKAFDHWWVRVEKAGDVLRARAWRHVTTGVDDEPTDVWHHSARDPEKAPDAVFRSGTVGVRGLASTGATVLPQARVYDFRIDTATWTDPPVVTHDTWVRVLPEPFDGTWTAAVEQRIRAWAGDTSPDALTYSSMYRPFAPAVTDPARQNAQVLGESGYSELLASGLREVGADFHEYMGLTWTFPSGESVTETPDPKWLGHLDCSGFVRMVYGYHLGVPMGIAEDSVERRYLPRRSEWQAASSPGIVVAQATDAPPPLGTLRIGDVLFWNDPDDGAVSHTGIYMGLDQHGKRRFVSSRKTPNGPTMADVGGKSIIDGTASDLYTDKLRVIRRF</sequence>
<reference evidence="7" key="1">
    <citation type="journal article" date="2014" name="Int. J. Syst. Evol. Microbiol.">
        <title>Complete genome sequence of Corynebacterium casei LMG S-19264T (=DSM 44701T), isolated from a smear-ripened cheese.</title>
        <authorList>
            <consortium name="US DOE Joint Genome Institute (JGI-PGF)"/>
            <person name="Walter F."/>
            <person name="Albersmeier A."/>
            <person name="Kalinowski J."/>
            <person name="Ruckert C."/>
        </authorList>
    </citation>
    <scope>NUCLEOTIDE SEQUENCE</scope>
    <source>
        <strain evidence="7">JCM 4346</strain>
    </source>
</reference>
<evidence type="ECO:0000313" key="8">
    <source>
        <dbReference type="Proteomes" id="UP000658320"/>
    </source>
</evidence>
<dbReference type="InterPro" id="IPR038765">
    <property type="entry name" value="Papain-like_cys_pep_sf"/>
</dbReference>
<dbReference type="InterPro" id="IPR006311">
    <property type="entry name" value="TAT_signal"/>
</dbReference>
<keyword evidence="8" id="KW-1185">Reference proteome</keyword>
<feature type="signal peptide" evidence="5">
    <location>
        <begin position="1"/>
        <end position="36"/>
    </location>
</feature>
<comment type="similarity">
    <text evidence="1">Belongs to the peptidase C40 family.</text>
</comment>
<comment type="caution">
    <text evidence="7">The sequence shown here is derived from an EMBL/GenBank/DDBJ whole genome shotgun (WGS) entry which is preliminary data.</text>
</comment>
<dbReference type="EMBL" id="BMSX01000024">
    <property type="protein sequence ID" value="GGR49167.1"/>
    <property type="molecule type" value="Genomic_DNA"/>
</dbReference>
<evidence type="ECO:0000256" key="4">
    <source>
        <dbReference type="ARBA" id="ARBA00022807"/>
    </source>
</evidence>
<accession>A0A918KYJ5</accession>
<dbReference type="GO" id="GO:0006508">
    <property type="term" value="P:proteolysis"/>
    <property type="evidence" value="ECO:0007669"/>
    <property type="project" value="UniProtKB-KW"/>
</dbReference>
<proteinExistence type="inferred from homology"/>
<dbReference type="RefSeq" id="WP_189942718.1">
    <property type="nucleotide sequence ID" value="NZ_BMSX01000024.1"/>
</dbReference>
<evidence type="ECO:0000259" key="6">
    <source>
        <dbReference type="PROSITE" id="PS51935"/>
    </source>
</evidence>
<dbReference type="InterPro" id="IPR000064">
    <property type="entry name" value="NLP_P60_dom"/>
</dbReference>
<dbReference type="AlphaFoldDB" id="A0A918KYJ5"/>
<dbReference type="GO" id="GO:0008234">
    <property type="term" value="F:cysteine-type peptidase activity"/>
    <property type="evidence" value="ECO:0007669"/>
    <property type="project" value="UniProtKB-KW"/>
</dbReference>
<dbReference type="PROSITE" id="PS51318">
    <property type="entry name" value="TAT"/>
    <property type="match status" value="1"/>
</dbReference>
<dbReference type="Proteomes" id="UP000658320">
    <property type="component" value="Unassembled WGS sequence"/>
</dbReference>
<feature type="domain" description="NlpC/P60" evidence="6">
    <location>
        <begin position="417"/>
        <end position="586"/>
    </location>
</feature>
<organism evidence="7 8">
    <name type="scientific">Streptomyces aurantiogriseus</name>
    <dbReference type="NCBI Taxonomy" id="66870"/>
    <lineage>
        <taxon>Bacteria</taxon>
        <taxon>Bacillati</taxon>
        <taxon>Actinomycetota</taxon>
        <taxon>Actinomycetes</taxon>
        <taxon>Kitasatosporales</taxon>
        <taxon>Streptomycetaceae</taxon>
        <taxon>Streptomyces</taxon>
    </lineage>
</organism>
<dbReference type="Gene3D" id="3.90.1720.10">
    <property type="entry name" value="endopeptidase domain like (from Nostoc punctiforme)"/>
    <property type="match status" value="1"/>
</dbReference>
<name>A0A918KYJ5_9ACTN</name>
<reference evidence="7" key="2">
    <citation type="submission" date="2020-09" db="EMBL/GenBank/DDBJ databases">
        <authorList>
            <person name="Sun Q."/>
            <person name="Ohkuma M."/>
        </authorList>
    </citation>
    <scope>NUCLEOTIDE SEQUENCE</scope>
    <source>
        <strain evidence="7">JCM 4346</strain>
    </source>
</reference>
<keyword evidence="5" id="KW-0732">Signal</keyword>
<dbReference type="PROSITE" id="PS51935">
    <property type="entry name" value="NLPC_P60"/>
    <property type="match status" value="1"/>
</dbReference>
<keyword evidence="3" id="KW-0378">Hydrolase</keyword>
<dbReference type="Pfam" id="PF00877">
    <property type="entry name" value="NLPC_P60"/>
    <property type="match status" value="1"/>
</dbReference>
<dbReference type="SUPFAM" id="SSF54001">
    <property type="entry name" value="Cysteine proteinases"/>
    <property type="match status" value="1"/>
</dbReference>
<keyword evidence="4" id="KW-0788">Thiol protease</keyword>
<evidence type="ECO:0000313" key="7">
    <source>
        <dbReference type="EMBL" id="GGR49167.1"/>
    </source>
</evidence>
<feature type="chain" id="PRO_5038126845" description="NlpC/P60 domain-containing protein" evidence="5">
    <location>
        <begin position="37"/>
        <end position="586"/>
    </location>
</feature>
<evidence type="ECO:0000256" key="3">
    <source>
        <dbReference type="ARBA" id="ARBA00022801"/>
    </source>
</evidence>
<evidence type="ECO:0000256" key="1">
    <source>
        <dbReference type="ARBA" id="ARBA00007074"/>
    </source>
</evidence>
<evidence type="ECO:0000256" key="5">
    <source>
        <dbReference type="SAM" id="SignalP"/>
    </source>
</evidence>
<keyword evidence="2" id="KW-0645">Protease</keyword>
<protein>
    <recommendedName>
        <fullName evidence="6">NlpC/P60 domain-containing protein</fullName>
    </recommendedName>
</protein>
<evidence type="ECO:0000256" key="2">
    <source>
        <dbReference type="ARBA" id="ARBA00022670"/>
    </source>
</evidence>
<gene>
    <name evidence="7" type="ORF">GCM10010251_77790</name>
</gene>